<protein>
    <submittedName>
        <fullName evidence="6">HTH-type transcriptional activator IlvY</fullName>
    </submittedName>
</protein>
<dbReference type="InterPro" id="IPR036390">
    <property type="entry name" value="WH_DNA-bd_sf"/>
</dbReference>
<dbReference type="Pfam" id="PF03466">
    <property type="entry name" value="LysR_substrate"/>
    <property type="match status" value="1"/>
</dbReference>
<comment type="caution">
    <text evidence="6">The sequence shown here is derived from an EMBL/GenBank/DDBJ whole genome shotgun (WGS) entry which is preliminary data.</text>
</comment>
<reference evidence="7" key="1">
    <citation type="journal article" date="2019" name="Int. J. Syst. Evol. Microbiol.">
        <title>The Global Catalogue of Microorganisms (GCM) 10K type strain sequencing project: providing services to taxonomists for standard genome sequencing and annotation.</title>
        <authorList>
            <consortium name="The Broad Institute Genomics Platform"/>
            <consortium name="The Broad Institute Genome Sequencing Center for Infectious Disease"/>
            <person name="Wu L."/>
            <person name="Ma J."/>
        </authorList>
    </citation>
    <scope>NUCLEOTIDE SEQUENCE [LARGE SCALE GENOMIC DNA]</scope>
    <source>
        <strain evidence="7">JCM 17551</strain>
    </source>
</reference>
<dbReference type="PANTHER" id="PTHR30126:SF81">
    <property type="entry name" value="HTH-TYPE TRANSCRIPTIONAL REGULATOR ILVY"/>
    <property type="match status" value="1"/>
</dbReference>
<dbReference type="EMBL" id="BAABBN010000004">
    <property type="protein sequence ID" value="GAA3919337.1"/>
    <property type="molecule type" value="Genomic_DNA"/>
</dbReference>
<accession>A0ABP7ME65</accession>
<keyword evidence="4" id="KW-0804">Transcription</keyword>
<evidence type="ECO:0000256" key="1">
    <source>
        <dbReference type="ARBA" id="ARBA00009437"/>
    </source>
</evidence>
<keyword evidence="3" id="KW-0238">DNA-binding</keyword>
<dbReference type="InterPro" id="IPR000847">
    <property type="entry name" value="LysR_HTH_N"/>
</dbReference>
<evidence type="ECO:0000256" key="3">
    <source>
        <dbReference type="ARBA" id="ARBA00023125"/>
    </source>
</evidence>
<keyword evidence="7" id="KW-1185">Reference proteome</keyword>
<name>A0ABP7ME65_9GAMM</name>
<evidence type="ECO:0000256" key="4">
    <source>
        <dbReference type="ARBA" id="ARBA00023163"/>
    </source>
</evidence>
<dbReference type="SUPFAM" id="SSF46785">
    <property type="entry name" value="Winged helix' DNA-binding domain"/>
    <property type="match status" value="1"/>
</dbReference>
<dbReference type="InterPro" id="IPR005119">
    <property type="entry name" value="LysR_subst-bd"/>
</dbReference>
<dbReference type="InterPro" id="IPR037404">
    <property type="entry name" value="IlvY_PBP2"/>
</dbReference>
<feature type="domain" description="HTH lysR-type" evidence="5">
    <location>
        <begin position="1"/>
        <end position="58"/>
    </location>
</feature>
<dbReference type="RefSeq" id="WP_344796765.1">
    <property type="nucleotide sequence ID" value="NZ_BAABBN010000004.1"/>
</dbReference>
<gene>
    <name evidence="6" type="primary">ilvY</name>
    <name evidence="6" type="ORF">GCM10022277_13430</name>
</gene>
<organism evidence="6 7">
    <name type="scientific">Litoribacillus peritrichatus</name>
    <dbReference type="NCBI Taxonomy" id="718191"/>
    <lineage>
        <taxon>Bacteria</taxon>
        <taxon>Pseudomonadati</taxon>
        <taxon>Pseudomonadota</taxon>
        <taxon>Gammaproteobacteria</taxon>
        <taxon>Oceanospirillales</taxon>
        <taxon>Oceanospirillaceae</taxon>
        <taxon>Litoribacillus</taxon>
    </lineage>
</organism>
<evidence type="ECO:0000313" key="7">
    <source>
        <dbReference type="Proteomes" id="UP001501565"/>
    </source>
</evidence>
<keyword evidence="2" id="KW-0805">Transcription regulation</keyword>
<dbReference type="InterPro" id="IPR036388">
    <property type="entry name" value="WH-like_DNA-bd_sf"/>
</dbReference>
<dbReference type="Gene3D" id="1.10.10.10">
    <property type="entry name" value="Winged helix-like DNA-binding domain superfamily/Winged helix DNA-binding domain"/>
    <property type="match status" value="1"/>
</dbReference>
<comment type="similarity">
    <text evidence="1">Belongs to the LysR transcriptional regulatory family.</text>
</comment>
<dbReference type="PROSITE" id="PS50931">
    <property type="entry name" value="HTH_LYSR"/>
    <property type="match status" value="1"/>
</dbReference>
<dbReference type="Proteomes" id="UP001501565">
    <property type="component" value="Unassembled WGS sequence"/>
</dbReference>
<proteinExistence type="inferred from homology"/>
<dbReference type="Gene3D" id="3.40.190.10">
    <property type="entry name" value="Periplasmic binding protein-like II"/>
    <property type="match status" value="2"/>
</dbReference>
<dbReference type="SUPFAM" id="SSF53850">
    <property type="entry name" value="Periplasmic binding protein-like II"/>
    <property type="match status" value="1"/>
</dbReference>
<dbReference type="CDD" id="cd08430">
    <property type="entry name" value="PBP2_IlvY"/>
    <property type="match status" value="1"/>
</dbReference>
<dbReference type="NCBIfam" id="NF008722">
    <property type="entry name" value="PRK11716.1"/>
    <property type="match status" value="1"/>
</dbReference>
<evidence type="ECO:0000259" key="5">
    <source>
        <dbReference type="PROSITE" id="PS50931"/>
    </source>
</evidence>
<evidence type="ECO:0000313" key="6">
    <source>
        <dbReference type="EMBL" id="GAA3919337.1"/>
    </source>
</evidence>
<dbReference type="PANTHER" id="PTHR30126">
    <property type="entry name" value="HTH-TYPE TRANSCRIPTIONAL REGULATOR"/>
    <property type="match status" value="1"/>
</dbReference>
<sequence>MEYKDLEVFVLLAEHQNLGVVSQLIHCSSSTLSRRLKRMEEGVGANLFDREGTRLRLTEEGELFRQHSEQALELWRQFKLSVQRQASELQGQLSIYCSVTASYSFLSELLSRFRAQHPLVDIRLITGDAAESIPHVQSGEADVVIAARPDQLPANLTFKTITTAPLLFIAPVGLQTVPELLEDDIAWDKVPLVLSETGLARTRVDRWFKKKRLKQNIYAQVSGHEAIVSMVSLGCGVGVVPDLVLKNSPLMNKVRIMEVLPELEPFAVGLCAQNKRLNEPLIAALWQTVMWE</sequence>
<dbReference type="Pfam" id="PF00126">
    <property type="entry name" value="HTH_1"/>
    <property type="match status" value="1"/>
</dbReference>
<evidence type="ECO:0000256" key="2">
    <source>
        <dbReference type="ARBA" id="ARBA00023015"/>
    </source>
</evidence>